<dbReference type="RefSeq" id="WP_153318960.1">
    <property type="nucleotide sequence ID" value="NZ_WISP01000207.1"/>
</dbReference>
<organism evidence="1">
    <name type="scientific">Rhizobium meliloti</name>
    <name type="common">Ensifer meliloti</name>
    <name type="synonym">Sinorhizobium meliloti</name>
    <dbReference type="NCBI Taxonomy" id="382"/>
    <lineage>
        <taxon>Bacteria</taxon>
        <taxon>Pseudomonadati</taxon>
        <taxon>Pseudomonadota</taxon>
        <taxon>Alphaproteobacteria</taxon>
        <taxon>Hyphomicrobiales</taxon>
        <taxon>Rhizobiaceae</taxon>
        <taxon>Sinorhizobium/Ensifer group</taxon>
        <taxon>Sinorhizobium</taxon>
    </lineage>
</organism>
<protein>
    <submittedName>
        <fullName evidence="1">Uncharacterized protein</fullName>
    </submittedName>
</protein>
<sequence length="416" mass="46976">MIWKYAYKHWVGAVFLAVMISSGSAGYGTASSFCVEEFYTQSAEEQQSGLVEKVQALVDEIRQKLAMSRPVKVISCGQARKAVAVDRGLTKATPRGNYLVFDPIWVNEVIGEEQSDPVKKTEAVALFGHELGHFINGHLTEPPQRLPREVEAEADQTAGCAVARMARSWRGLRNLLSRIRQRKDESYPDRLTSLASAKQGFINCGGTPDAVELILGDHLQYGIGDEVPNNIKLNELNNKNYVLSEKKELDGSDSQNASDVYAMLYEIDSRRRVMRVLIYFVPEYVNADMYINRRILSFSTYSNYFVHMGKFIDACGSRLRYVANSISEALGSRIEVEGHSHNSSDFLDYKHLGMPLYKIVSGEYIISGAFFLREVTPVYPQDTSDVFLDNWFYDNENLIVMQRAYCQPVFSIKVSK</sequence>
<dbReference type="AlphaFoldDB" id="A0A6A7ZZU0"/>
<name>A0A6A7ZZU0_RHIML</name>
<gene>
    <name evidence="1" type="ORF">GHK45_32055</name>
</gene>
<comment type="caution">
    <text evidence="1">The sequence shown here is derived from an EMBL/GenBank/DDBJ whole genome shotgun (WGS) entry which is preliminary data.</text>
</comment>
<accession>A0A6A7ZZU0</accession>
<proteinExistence type="predicted"/>
<evidence type="ECO:0000313" key="1">
    <source>
        <dbReference type="EMBL" id="MQW08200.1"/>
    </source>
</evidence>
<dbReference type="EMBL" id="WISP01000207">
    <property type="protein sequence ID" value="MQW08200.1"/>
    <property type="molecule type" value="Genomic_DNA"/>
</dbReference>
<reference evidence="1" key="1">
    <citation type="journal article" date="2013" name="Genome Biol.">
        <title>Comparative genomics of the core and accessory genomes of 48 Sinorhizobium strains comprising five genospecies.</title>
        <authorList>
            <person name="Sugawara M."/>
            <person name="Epstein B."/>
            <person name="Badgley B.D."/>
            <person name="Unno T."/>
            <person name="Xu L."/>
            <person name="Reese J."/>
            <person name="Gyaneshwar P."/>
            <person name="Denny R."/>
            <person name="Mudge J."/>
            <person name="Bharti A.K."/>
            <person name="Farmer A.D."/>
            <person name="May G.D."/>
            <person name="Woodward J.E."/>
            <person name="Medigue C."/>
            <person name="Vallenet D."/>
            <person name="Lajus A."/>
            <person name="Rouy Z."/>
            <person name="Martinez-Vaz B."/>
            <person name="Tiffin P."/>
            <person name="Young N.D."/>
            <person name="Sadowsky M.J."/>
        </authorList>
    </citation>
    <scope>NUCLEOTIDE SEQUENCE</scope>
    <source>
        <strain evidence="1">M30</strain>
    </source>
</reference>